<name>A0A397T3G8_9GLOM</name>
<accession>A0A397T3G8</accession>
<dbReference type="STRING" id="658196.A0A397T3G8"/>
<protein>
    <submittedName>
        <fullName evidence="1">Uncharacterized protein</fullName>
    </submittedName>
</protein>
<dbReference type="AlphaFoldDB" id="A0A397T3G8"/>
<dbReference type="Proteomes" id="UP000265703">
    <property type="component" value="Unassembled WGS sequence"/>
</dbReference>
<reference evidence="1 2" key="1">
    <citation type="submission" date="2018-06" db="EMBL/GenBank/DDBJ databases">
        <title>Comparative genomics reveals the genomic features of Rhizophagus irregularis, R. cerebriforme, R. diaphanum and Gigaspora rosea, and their symbiotic lifestyle signature.</title>
        <authorList>
            <person name="Morin E."/>
            <person name="San Clemente H."/>
            <person name="Chen E.C.H."/>
            <person name="De La Providencia I."/>
            <person name="Hainaut M."/>
            <person name="Kuo A."/>
            <person name="Kohler A."/>
            <person name="Murat C."/>
            <person name="Tang N."/>
            <person name="Roy S."/>
            <person name="Loubradou J."/>
            <person name="Henrissat B."/>
            <person name="Grigoriev I.V."/>
            <person name="Corradi N."/>
            <person name="Roux C."/>
            <person name="Martin F.M."/>
        </authorList>
    </citation>
    <scope>NUCLEOTIDE SEQUENCE [LARGE SCALE GENOMIC DNA]</scope>
    <source>
        <strain evidence="1 2">DAOM 227022</strain>
    </source>
</reference>
<dbReference type="EMBL" id="QKYT01000115">
    <property type="protein sequence ID" value="RIA92858.1"/>
    <property type="molecule type" value="Genomic_DNA"/>
</dbReference>
<sequence>MSNVNTEGVKQDSVISLFDELRILRKKDIPEVMMYENIDLVVLPLLVDIIDNKCSGGEAGSITQ</sequence>
<evidence type="ECO:0000313" key="2">
    <source>
        <dbReference type="Proteomes" id="UP000265703"/>
    </source>
</evidence>
<evidence type="ECO:0000313" key="1">
    <source>
        <dbReference type="EMBL" id="RIA92858.1"/>
    </source>
</evidence>
<comment type="caution">
    <text evidence="1">The sequence shown here is derived from an EMBL/GenBank/DDBJ whole genome shotgun (WGS) entry which is preliminary data.</text>
</comment>
<gene>
    <name evidence="1" type="ORF">C1645_820049</name>
</gene>
<proteinExistence type="predicted"/>
<organism evidence="1 2">
    <name type="scientific">Glomus cerebriforme</name>
    <dbReference type="NCBI Taxonomy" id="658196"/>
    <lineage>
        <taxon>Eukaryota</taxon>
        <taxon>Fungi</taxon>
        <taxon>Fungi incertae sedis</taxon>
        <taxon>Mucoromycota</taxon>
        <taxon>Glomeromycotina</taxon>
        <taxon>Glomeromycetes</taxon>
        <taxon>Glomerales</taxon>
        <taxon>Glomeraceae</taxon>
        <taxon>Glomus</taxon>
    </lineage>
</organism>
<keyword evidence="2" id="KW-1185">Reference proteome</keyword>